<dbReference type="HOGENOM" id="CLU_1661026_0_0_1"/>
<sequence length="159" mass="17685">MSVSTLDVVPDSIKRNVAPSVVLTKAHYVGEKSDFPGPILGEEPDFDKAWLEAHYNAKGDGAFLQQYHLVHINGVNDKTFQWGIGALVIKASLDTDIQDIRGQIGIQIPILGYHTIRFQRLSQAWSVGQIGWGSVCQRTTHLHHPRDGTRARTVCPPRH</sequence>
<keyword evidence="2" id="KW-1185">Reference proteome</keyword>
<gene>
    <name evidence="1" type="ORF">JAAARDRAFT_39867</name>
</gene>
<dbReference type="EMBL" id="KL197737">
    <property type="protein sequence ID" value="KDQ52920.1"/>
    <property type="molecule type" value="Genomic_DNA"/>
</dbReference>
<protein>
    <submittedName>
        <fullName evidence="1">Uncharacterized protein</fullName>
    </submittedName>
</protein>
<evidence type="ECO:0000313" key="2">
    <source>
        <dbReference type="Proteomes" id="UP000027265"/>
    </source>
</evidence>
<accession>A0A067PGI9</accession>
<dbReference type="AlphaFoldDB" id="A0A067PGI9"/>
<dbReference type="InParanoid" id="A0A067PGI9"/>
<name>A0A067PGI9_9AGAM</name>
<evidence type="ECO:0000313" key="1">
    <source>
        <dbReference type="EMBL" id="KDQ52920.1"/>
    </source>
</evidence>
<reference evidence="2" key="1">
    <citation type="journal article" date="2014" name="Proc. Natl. Acad. Sci. U.S.A.">
        <title>Extensive sampling of basidiomycete genomes demonstrates inadequacy of the white-rot/brown-rot paradigm for wood decay fungi.</title>
        <authorList>
            <person name="Riley R."/>
            <person name="Salamov A.A."/>
            <person name="Brown D.W."/>
            <person name="Nagy L.G."/>
            <person name="Floudas D."/>
            <person name="Held B.W."/>
            <person name="Levasseur A."/>
            <person name="Lombard V."/>
            <person name="Morin E."/>
            <person name="Otillar R."/>
            <person name="Lindquist E.A."/>
            <person name="Sun H."/>
            <person name="LaButti K.M."/>
            <person name="Schmutz J."/>
            <person name="Jabbour D."/>
            <person name="Luo H."/>
            <person name="Baker S.E."/>
            <person name="Pisabarro A.G."/>
            <person name="Walton J.D."/>
            <person name="Blanchette R.A."/>
            <person name="Henrissat B."/>
            <person name="Martin F."/>
            <person name="Cullen D."/>
            <person name="Hibbett D.S."/>
            <person name="Grigoriev I.V."/>
        </authorList>
    </citation>
    <scope>NUCLEOTIDE SEQUENCE [LARGE SCALE GENOMIC DNA]</scope>
    <source>
        <strain evidence="2">MUCL 33604</strain>
    </source>
</reference>
<proteinExistence type="predicted"/>
<organism evidence="1 2">
    <name type="scientific">Jaapia argillacea MUCL 33604</name>
    <dbReference type="NCBI Taxonomy" id="933084"/>
    <lineage>
        <taxon>Eukaryota</taxon>
        <taxon>Fungi</taxon>
        <taxon>Dikarya</taxon>
        <taxon>Basidiomycota</taxon>
        <taxon>Agaricomycotina</taxon>
        <taxon>Agaricomycetes</taxon>
        <taxon>Agaricomycetidae</taxon>
        <taxon>Jaapiales</taxon>
        <taxon>Jaapiaceae</taxon>
        <taxon>Jaapia</taxon>
    </lineage>
</organism>
<dbReference type="Proteomes" id="UP000027265">
    <property type="component" value="Unassembled WGS sequence"/>
</dbReference>